<dbReference type="InterPro" id="IPR013785">
    <property type="entry name" value="Aldolase_TIM"/>
</dbReference>
<protein>
    <submittedName>
        <fullName evidence="4">Thiamine phosphate synthase</fullName>
    </submittedName>
</protein>
<evidence type="ECO:0000256" key="1">
    <source>
        <dbReference type="ARBA" id="ARBA00004948"/>
    </source>
</evidence>
<keyword evidence="2" id="KW-0784">Thiamine biosynthesis</keyword>
<comment type="pathway">
    <text evidence="1">Cofactor biosynthesis; thiamine diphosphate biosynthesis.</text>
</comment>
<evidence type="ECO:0000256" key="2">
    <source>
        <dbReference type="ARBA" id="ARBA00022977"/>
    </source>
</evidence>
<reference evidence="5" key="1">
    <citation type="submission" date="2020-07" db="EMBL/GenBank/DDBJ databases">
        <title>Complete genome sequencing of Coprobacter sp. strain 2CBH44.</title>
        <authorList>
            <person name="Sakamoto M."/>
            <person name="Murakami T."/>
            <person name="Mori H."/>
        </authorList>
    </citation>
    <scope>NUCLEOTIDE SEQUENCE [LARGE SCALE GENOMIC DNA]</scope>
    <source>
        <strain evidence="5">2CBH44</strain>
    </source>
</reference>
<dbReference type="Proteomes" id="UP000594042">
    <property type="component" value="Chromosome"/>
</dbReference>
<evidence type="ECO:0000313" key="5">
    <source>
        <dbReference type="Proteomes" id="UP000594042"/>
    </source>
</evidence>
<dbReference type="SUPFAM" id="SSF51391">
    <property type="entry name" value="Thiamin phosphate synthase"/>
    <property type="match status" value="1"/>
</dbReference>
<gene>
    <name evidence="4" type="ORF">Cop2CBH44_00130</name>
</gene>
<evidence type="ECO:0000259" key="3">
    <source>
        <dbReference type="Pfam" id="PF02581"/>
    </source>
</evidence>
<dbReference type="KEGG" id="copr:Cop2CBH44_00130"/>
<evidence type="ECO:0000313" key="4">
    <source>
        <dbReference type="EMBL" id="BCI61660.1"/>
    </source>
</evidence>
<dbReference type="AlphaFoldDB" id="A0A7G1HQF3"/>
<dbReference type="RefSeq" id="WP_021931767.1">
    <property type="nucleotide sequence ID" value="NZ_AP023322.1"/>
</dbReference>
<dbReference type="GO" id="GO:0009228">
    <property type="term" value="P:thiamine biosynthetic process"/>
    <property type="evidence" value="ECO:0007669"/>
    <property type="project" value="UniProtKB-KW"/>
</dbReference>
<feature type="domain" description="Thiamine phosphate synthase/TenI" evidence="3">
    <location>
        <begin position="6"/>
        <end position="170"/>
    </location>
</feature>
<dbReference type="GO" id="GO:0004789">
    <property type="term" value="F:thiamine-phosphate diphosphorylase activity"/>
    <property type="evidence" value="ECO:0007669"/>
    <property type="project" value="TreeGrafter"/>
</dbReference>
<dbReference type="EMBL" id="AP023322">
    <property type="protein sequence ID" value="BCI61660.1"/>
    <property type="molecule type" value="Genomic_DNA"/>
</dbReference>
<dbReference type="CDD" id="cd00564">
    <property type="entry name" value="TMP_TenI"/>
    <property type="match status" value="1"/>
</dbReference>
<dbReference type="Gene3D" id="3.20.20.70">
    <property type="entry name" value="Aldolase class I"/>
    <property type="match status" value="1"/>
</dbReference>
<dbReference type="Pfam" id="PF02581">
    <property type="entry name" value="TMP-TENI"/>
    <property type="match status" value="1"/>
</dbReference>
<dbReference type="GO" id="GO:0005737">
    <property type="term" value="C:cytoplasm"/>
    <property type="evidence" value="ECO:0007669"/>
    <property type="project" value="TreeGrafter"/>
</dbReference>
<sequence>MKLIGITREHVFEREEEYITLLLEEGMDALHIRKPNVLSDSIRSLLERIPSYLHSKIILHDHFDLLGDFHLKGIHLNRRHPYPPEGYTGYVGRSCHDLQELTTAERLDYRFLSPIFDSISKQGYTARFTDRELSEAARQGVINSSVIALGGITPEHLPLLSRYGFGGAALLGYLWQAHNKEELRNNLQTLIRYNSH</sequence>
<dbReference type="PANTHER" id="PTHR20857">
    <property type="entry name" value="THIAMINE-PHOSPHATE PYROPHOSPHORYLASE"/>
    <property type="match status" value="1"/>
</dbReference>
<keyword evidence="5" id="KW-1185">Reference proteome</keyword>
<dbReference type="InterPro" id="IPR036206">
    <property type="entry name" value="ThiamineP_synth_sf"/>
</dbReference>
<proteinExistence type="predicted"/>
<name>A0A7G1HQF3_9BACT</name>
<accession>A0A7G1HQF3</accession>
<dbReference type="InterPro" id="IPR022998">
    <property type="entry name" value="ThiamineP_synth_TenI"/>
</dbReference>
<dbReference type="PANTHER" id="PTHR20857:SF15">
    <property type="entry name" value="THIAMINE-PHOSPHATE SYNTHASE"/>
    <property type="match status" value="1"/>
</dbReference>
<organism evidence="4 5">
    <name type="scientific">Coprobacter secundus subsp. similis</name>
    <dbReference type="NCBI Taxonomy" id="2751153"/>
    <lineage>
        <taxon>Bacteria</taxon>
        <taxon>Pseudomonadati</taxon>
        <taxon>Bacteroidota</taxon>
        <taxon>Bacteroidia</taxon>
        <taxon>Bacteroidales</taxon>
        <taxon>Barnesiellaceae</taxon>
        <taxon>Coprobacter</taxon>
    </lineage>
</organism>